<comment type="caution">
    <text evidence="3">The sequence shown here is derived from an EMBL/GenBank/DDBJ whole genome shotgun (WGS) entry which is preliminary data.</text>
</comment>
<protein>
    <recommendedName>
        <fullName evidence="2">Cyanovirin-N domain-containing protein</fullName>
    </recommendedName>
</protein>
<feature type="signal peptide" evidence="1">
    <location>
        <begin position="1"/>
        <end position="18"/>
    </location>
</feature>
<dbReference type="InterPro" id="IPR036673">
    <property type="entry name" value="Cyanovirin-N_sf"/>
</dbReference>
<name>A0AAV9WUE8_9PEZI</name>
<dbReference type="AlphaFoldDB" id="A0AAV9WUE8"/>
<reference evidence="3 4" key="1">
    <citation type="submission" date="2019-10" db="EMBL/GenBank/DDBJ databases">
        <authorList>
            <person name="Palmer J.M."/>
        </authorList>
    </citation>
    <scope>NUCLEOTIDE SEQUENCE [LARGE SCALE GENOMIC DNA]</scope>
    <source>
        <strain evidence="3 4">TWF694</strain>
    </source>
</reference>
<dbReference type="Gene3D" id="2.30.60.10">
    <property type="entry name" value="Cyanovirin-N"/>
    <property type="match status" value="1"/>
</dbReference>
<gene>
    <name evidence="3" type="ORF">TWF694_005432</name>
</gene>
<sequence>MKLLNLAFWLAAVPVAFCTSPEPQIVLNAQPDNKPESLAPKKYGKLVGPCENLEVVEQWRGIWLEMNCDWKSTHKEGYGGGKISIALNDCIGNQDGVLVWQRKGNFGRNCTLSYDGSTGIKNGAQLYVECPKLDGTQVLTHIDLEEGMTYRRGNIVCNV</sequence>
<evidence type="ECO:0000313" key="4">
    <source>
        <dbReference type="Proteomes" id="UP001365542"/>
    </source>
</evidence>
<keyword evidence="4" id="KW-1185">Reference proteome</keyword>
<keyword evidence="1" id="KW-0732">Signal</keyword>
<feature type="chain" id="PRO_5043530310" description="Cyanovirin-N domain-containing protein" evidence="1">
    <location>
        <begin position="19"/>
        <end position="159"/>
    </location>
</feature>
<dbReference type="EMBL" id="JAVHJO010000017">
    <property type="protein sequence ID" value="KAK6525287.1"/>
    <property type="molecule type" value="Genomic_DNA"/>
</dbReference>
<dbReference type="SUPFAM" id="SSF51322">
    <property type="entry name" value="Cyanovirin-N"/>
    <property type="match status" value="1"/>
</dbReference>
<evidence type="ECO:0000313" key="3">
    <source>
        <dbReference type="EMBL" id="KAK6525287.1"/>
    </source>
</evidence>
<organism evidence="3 4">
    <name type="scientific">Orbilia ellipsospora</name>
    <dbReference type="NCBI Taxonomy" id="2528407"/>
    <lineage>
        <taxon>Eukaryota</taxon>
        <taxon>Fungi</taxon>
        <taxon>Dikarya</taxon>
        <taxon>Ascomycota</taxon>
        <taxon>Pezizomycotina</taxon>
        <taxon>Orbiliomycetes</taxon>
        <taxon>Orbiliales</taxon>
        <taxon>Orbiliaceae</taxon>
        <taxon>Orbilia</taxon>
    </lineage>
</organism>
<dbReference type="Pfam" id="PF08881">
    <property type="entry name" value="CVNH"/>
    <property type="match status" value="1"/>
</dbReference>
<proteinExistence type="predicted"/>
<feature type="domain" description="Cyanovirin-N" evidence="2">
    <location>
        <begin position="50"/>
        <end position="155"/>
    </location>
</feature>
<evidence type="ECO:0000256" key="1">
    <source>
        <dbReference type="SAM" id="SignalP"/>
    </source>
</evidence>
<dbReference type="Proteomes" id="UP001365542">
    <property type="component" value="Unassembled WGS sequence"/>
</dbReference>
<accession>A0AAV9WUE8</accession>
<evidence type="ECO:0000259" key="2">
    <source>
        <dbReference type="Pfam" id="PF08881"/>
    </source>
</evidence>
<dbReference type="InterPro" id="IPR011058">
    <property type="entry name" value="Cyanovirin-N"/>
</dbReference>